<comment type="caution">
    <text evidence="1">The sequence shown here is derived from an EMBL/GenBank/DDBJ whole genome shotgun (WGS) entry which is preliminary data.</text>
</comment>
<name>A0A8X8ZL55_SALSN</name>
<reference evidence="1" key="2">
    <citation type="submission" date="2020-08" db="EMBL/GenBank/DDBJ databases">
        <title>Plant Genome Project.</title>
        <authorList>
            <person name="Zhang R.-G."/>
        </authorList>
    </citation>
    <scope>NUCLEOTIDE SEQUENCE</scope>
    <source>
        <strain evidence="1">Huo1</strain>
        <tissue evidence="1">Leaf</tissue>
    </source>
</reference>
<dbReference type="AlphaFoldDB" id="A0A8X8ZL55"/>
<keyword evidence="2" id="KW-1185">Reference proteome</keyword>
<evidence type="ECO:0000313" key="1">
    <source>
        <dbReference type="EMBL" id="KAG6409337.1"/>
    </source>
</evidence>
<reference evidence="1" key="1">
    <citation type="submission" date="2018-01" db="EMBL/GenBank/DDBJ databases">
        <authorList>
            <person name="Mao J.F."/>
        </authorList>
    </citation>
    <scope>NUCLEOTIDE SEQUENCE</scope>
    <source>
        <strain evidence="1">Huo1</strain>
        <tissue evidence="1">Leaf</tissue>
    </source>
</reference>
<accession>A0A8X8ZL55</accession>
<protein>
    <submittedName>
        <fullName evidence="1">Uncharacterized protein</fullName>
    </submittedName>
</protein>
<evidence type="ECO:0000313" key="2">
    <source>
        <dbReference type="Proteomes" id="UP000298416"/>
    </source>
</evidence>
<dbReference type="EMBL" id="PNBA02000010">
    <property type="protein sequence ID" value="KAG6409337.1"/>
    <property type="molecule type" value="Genomic_DNA"/>
</dbReference>
<proteinExistence type="predicted"/>
<organism evidence="1">
    <name type="scientific">Salvia splendens</name>
    <name type="common">Scarlet sage</name>
    <dbReference type="NCBI Taxonomy" id="180675"/>
    <lineage>
        <taxon>Eukaryota</taxon>
        <taxon>Viridiplantae</taxon>
        <taxon>Streptophyta</taxon>
        <taxon>Embryophyta</taxon>
        <taxon>Tracheophyta</taxon>
        <taxon>Spermatophyta</taxon>
        <taxon>Magnoliopsida</taxon>
        <taxon>eudicotyledons</taxon>
        <taxon>Gunneridae</taxon>
        <taxon>Pentapetalae</taxon>
        <taxon>asterids</taxon>
        <taxon>lamiids</taxon>
        <taxon>Lamiales</taxon>
        <taxon>Lamiaceae</taxon>
        <taxon>Nepetoideae</taxon>
        <taxon>Mentheae</taxon>
        <taxon>Salviinae</taxon>
        <taxon>Salvia</taxon>
        <taxon>Salvia subgen. Calosphace</taxon>
        <taxon>core Calosphace</taxon>
    </lineage>
</organism>
<sequence>MEEDKTSKLIERMEEDKMRQLPDGYCSTIKWTQLKQLKPVFSPIDGRISKPIWSSMMMTSTWSPFPELEKLTLIVYCFLTDALVIKAPKLKVLEITTFSEVKEIYSPLLTSFTYKSDEAWECANVNLPMLEQVYLDIHGPIYPYNPR</sequence>
<gene>
    <name evidence="1" type="ORF">SASPL_127375</name>
</gene>
<dbReference type="Proteomes" id="UP000298416">
    <property type="component" value="Unassembled WGS sequence"/>
</dbReference>